<comment type="caution">
    <text evidence="1">The sequence shown here is derived from an EMBL/GenBank/DDBJ whole genome shotgun (WGS) entry which is preliminary data.</text>
</comment>
<organism evidence="1 2">
    <name type="scientific">Pseudomonas cuatrocienegasensis</name>
    <dbReference type="NCBI Taxonomy" id="543360"/>
    <lineage>
        <taxon>Bacteria</taxon>
        <taxon>Pseudomonadati</taxon>
        <taxon>Pseudomonadota</taxon>
        <taxon>Gammaproteobacteria</taxon>
        <taxon>Pseudomonadales</taxon>
        <taxon>Pseudomonadaceae</taxon>
        <taxon>Pseudomonas</taxon>
    </lineage>
</organism>
<dbReference type="Pfam" id="PF24876">
    <property type="entry name" value="PA4575"/>
    <property type="match status" value="1"/>
</dbReference>
<sequence>MPRALYLTRQCLGLVTRIECLVAPLASGNGLWTLVCAAGMAGAQPSALQAQGPFHGSAEAEEVLQAIAQSLAQQGYEPSDEIPIWRLHIQSELRRLNGTRSRACGADQRWPER</sequence>
<keyword evidence="2" id="KW-1185">Reference proteome</keyword>
<dbReference type="InterPro" id="IPR056903">
    <property type="entry name" value="PA4575-like"/>
</dbReference>
<proteinExistence type="predicted"/>
<dbReference type="Proteomes" id="UP000198512">
    <property type="component" value="Unassembled WGS sequence"/>
</dbReference>
<evidence type="ECO:0000313" key="2">
    <source>
        <dbReference type="Proteomes" id="UP000198512"/>
    </source>
</evidence>
<protein>
    <submittedName>
        <fullName evidence="1">Uncharacterized protein</fullName>
    </submittedName>
</protein>
<accession>A0ABY1BEN2</accession>
<gene>
    <name evidence="1" type="ORF">SAMN05216600_108133</name>
</gene>
<dbReference type="RefSeq" id="WP_069519854.1">
    <property type="nucleotide sequence ID" value="NZ_FOFP01000008.1"/>
</dbReference>
<dbReference type="EMBL" id="FOFP01000008">
    <property type="protein sequence ID" value="SEQ66986.1"/>
    <property type="molecule type" value="Genomic_DNA"/>
</dbReference>
<evidence type="ECO:0000313" key="1">
    <source>
        <dbReference type="EMBL" id="SEQ66986.1"/>
    </source>
</evidence>
<name>A0ABY1BEN2_9PSED</name>
<reference evidence="1 2" key="1">
    <citation type="submission" date="2016-10" db="EMBL/GenBank/DDBJ databases">
        <authorList>
            <person name="Varghese N."/>
            <person name="Submissions S."/>
        </authorList>
    </citation>
    <scope>NUCLEOTIDE SEQUENCE [LARGE SCALE GENOMIC DNA]</scope>
    <source>
        <strain evidence="1 2">CIP 109853</strain>
    </source>
</reference>